<organism evidence="6 7">
    <name type="scientific">Helicostylum pulchrum</name>
    <dbReference type="NCBI Taxonomy" id="562976"/>
    <lineage>
        <taxon>Eukaryota</taxon>
        <taxon>Fungi</taxon>
        <taxon>Fungi incertae sedis</taxon>
        <taxon>Mucoromycota</taxon>
        <taxon>Mucoromycotina</taxon>
        <taxon>Mucoromycetes</taxon>
        <taxon>Mucorales</taxon>
        <taxon>Mucorineae</taxon>
        <taxon>Mucoraceae</taxon>
        <taxon>Helicostylum</taxon>
    </lineage>
</organism>
<proteinExistence type="inferred from homology"/>
<dbReference type="EMBL" id="BAABUJ010000066">
    <property type="protein sequence ID" value="GAA5806461.1"/>
    <property type="molecule type" value="Genomic_DNA"/>
</dbReference>
<accession>A0ABP9YHN9</accession>
<keyword evidence="7" id="KW-1185">Reference proteome</keyword>
<gene>
    <name evidence="6" type="ORF">HPULCUR_011995</name>
</gene>
<sequence>MSATVLAPTPINTFETHVNTSSLLDSNDHHAPVESRFAFLYNFKQDKLSNIRPLNEFFDRNRFKYTTSFELITERWNYNLQYFSSNYCLIMLGLAIYSMVTNWSLLFTIGFIFGGFYMISKLGSDGGPINIAGVMTLSPTSLYAAYACGSLVLLLFSGATGAIFWIIGASTLLILGHAAVLEPGVEEGFADDQV</sequence>
<feature type="transmembrane region" description="Helical" evidence="5">
    <location>
        <begin position="103"/>
        <end position="119"/>
    </location>
</feature>
<evidence type="ECO:0000313" key="6">
    <source>
        <dbReference type="EMBL" id="GAA5806461.1"/>
    </source>
</evidence>
<dbReference type="Pfam" id="PF03208">
    <property type="entry name" value="PRA1"/>
    <property type="match status" value="1"/>
</dbReference>
<comment type="caution">
    <text evidence="6">The sequence shown here is derived from an EMBL/GenBank/DDBJ whole genome shotgun (WGS) entry which is preliminary data.</text>
</comment>
<feature type="transmembrane region" description="Helical" evidence="5">
    <location>
        <begin position="131"/>
        <end position="156"/>
    </location>
</feature>
<dbReference type="InterPro" id="IPR004895">
    <property type="entry name" value="Prenylated_rab_accept_PRA1"/>
</dbReference>
<evidence type="ECO:0000256" key="3">
    <source>
        <dbReference type="ARBA" id="ARBA00022989"/>
    </source>
</evidence>
<dbReference type="PANTHER" id="PTHR19317:SF0">
    <property type="entry name" value="PRENYLATED RAB ACCEPTOR PROTEIN 1"/>
    <property type="match status" value="1"/>
</dbReference>
<comment type="similarity">
    <text evidence="5">Belongs to the PRA1 family.</text>
</comment>
<comment type="subcellular location">
    <subcellularLocation>
        <location evidence="1 5">Membrane</location>
        <topology evidence="1 5">Multi-pass membrane protein</topology>
    </subcellularLocation>
</comment>
<evidence type="ECO:0000256" key="2">
    <source>
        <dbReference type="ARBA" id="ARBA00022692"/>
    </source>
</evidence>
<protein>
    <recommendedName>
        <fullName evidence="5">PRA1 family protein</fullName>
    </recommendedName>
</protein>
<dbReference type="Proteomes" id="UP001476247">
    <property type="component" value="Unassembled WGS sequence"/>
</dbReference>
<evidence type="ECO:0000256" key="1">
    <source>
        <dbReference type="ARBA" id="ARBA00004141"/>
    </source>
</evidence>
<evidence type="ECO:0000256" key="4">
    <source>
        <dbReference type="ARBA" id="ARBA00023136"/>
    </source>
</evidence>
<keyword evidence="2 5" id="KW-0812">Transmembrane</keyword>
<name>A0ABP9YHN9_9FUNG</name>
<keyword evidence="3 5" id="KW-1133">Transmembrane helix</keyword>
<keyword evidence="4 5" id="KW-0472">Membrane</keyword>
<dbReference type="PANTHER" id="PTHR19317">
    <property type="entry name" value="PRENYLATED RAB ACCEPTOR 1-RELATED"/>
    <property type="match status" value="1"/>
</dbReference>
<reference evidence="6 7" key="1">
    <citation type="submission" date="2024-04" db="EMBL/GenBank/DDBJ databases">
        <title>genome sequences of Mucor flavus KT1a and Helicostylum pulchrum KT1b strains isolation_sourced from the surface of a dry-aged beef.</title>
        <authorList>
            <person name="Toyotome T."/>
            <person name="Hosono M."/>
            <person name="Torimaru M."/>
            <person name="Fukuda K."/>
            <person name="Mikami N."/>
        </authorList>
    </citation>
    <scope>NUCLEOTIDE SEQUENCE [LARGE SCALE GENOMIC DNA]</scope>
    <source>
        <strain evidence="6 7">KT1b</strain>
    </source>
</reference>
<evidence type="ECO:0000256" key="5">
    <source>
        <dbReference type="RuleBase" id="RU363107"/>
    </source>
</evidence>
<evidence type="ECO:0000313" key="7">
    <source>
        <dbReference type="Proteomes" id="UP001476247"/>
    </source>
</evidence>
<feature type="transmembrane region" description="Helical" evidence="5">
    <location>
        <begin position="162"/>
        <end position="181"/>
    </location>
</feature>